<dbReference type="Proteomes" id="UP000215335">
    <property type="component" value="Unassembled WGS sequence"/>
</dbReference>
<protein>
    <submittedName>
        <fullName evidence="1">Uncharacterized protein</fullName>
    </submittedName>
</protein>
<evidence type="ECO:0000313" key="2">
    <source>
        <dbReference type="Proteomes" id="UP000215335"/>
    </source>
</evidence>
<keyword evidence="2" id="KW-1185">Reference proteome</keyword>
<dbReference type="AlphaFoldDB" id="A0A232ER70"/>
<reference evidence="1 2" key="1">
    <citation type="journal article" date="2017" name="Curr. Biol.">
        <title>The Evolution of Venom by Co-option of Single-Copy Genes.</title>
        <authorList>
            <person name="Martinson E.O."/>
            <person name="Mrinalini"/>
            <person name="Kelkar Y.D."/>
            <person name="Chang C.H."/>
            <person name="Werren J.H."/>
        </authorList>
    </citation>
    <scope>NUCLEOTIDE SEQUENCE [LARGE SCALE GENOMIC DNA]</scope>
    <source>
        <strain evidence="1 2">Alberta</strain>
        <tissue evidence="1">Whole body</tissue>
    </source>
</reference>
<accession>A0A232ER70</accession>
<dbReference type="EMBL" id="NNAY01002651">
    <property type="protein sequence ID" value="OXU20863.1"/>
    <property type="molecule type" value="Genomic_DNA"/>
</dbReference>
<evidence type="ECO:0000313" key="1">
    <source>
        <dbReference type="EMBL" id="OXU20863.1"/>
    </source>
</evidence>
<name>A0A232ER70_9HYME</name>
<organism evidence="1 2">
    <name type="scientific">Trichomalopsis sarcophagae</name>
    <dbReference type="NCBI Taxonomy" id="543379"/>
    <lineage>
        <taxon>Eukaryota</taxon>
        <taxon>Metazoa</taxon>
        <taxon>Ecdysozoa</taxon>
        <taxon>Arthropoda</taxon>
        <taxon>Hexapoda</taxon>
        <taxon>Insecta</taxon>
        <taxon>Pterygota</taxon>
        <taxon>Neoptera</taxon>
        <taxon>Endopterygota</taxon>
        <taxon>Hymenoptera</taxon>
        <taxon>Apocrita</taxon>
        <taxon>Proctotrupomorpha</taxon>
        <taxon>Chalcidoidea</taxon>
        <taxon>Pteromalidae</taxon>
        <taxon>Pteromalinae</taxon>
        <taxon>Trichomalopsis</taxon>
    </lineage>
</organism>
<sequence length="325" mass="36191">MGDFESKRQCEDQVFHDFGIRFPTKRFYLLLAQKIHPFTWNLTDSEKVHKFLHRVPQWASRNNEGFSMIKLKGLKVVCPLKFFSELNVKPFAYPVRISSVVPSRPEEKSTAVKMAPSELHEVDVEPMAPSSVLELSKRLRDLLLSLTAPTTSCRARSDERRVQFSIRRQAVDSSRCLSLATNRPNLDICDYCSSERPPKCCGAEMPKKSFLTSLMEDAWGVKCPKNGFSLVKSYLNKQYQAIQRNSELTLPDICQGFKIVNIGCSISTAEIGCFATQPVETQLTIVAGHSRVALSPTVAAAPTPPPVVQALRVPVSAIAEATTGD</sequence>
<gene>
    <name evidence="1" type="ORF">TSAR_007169</name>
</gene>
<proteinExistence type="predicted"/>
<comment type="caution">
    <text evidence="1">The sequence shown here is derived from an EMBL/GenBank/DDBJ whole genome shotgun (WGS) entry which is preliminary data.</text>
</comment>